<feature type="transmembrane region" description="Helical" evidence="1">
    <location>
        <begin position="21"/>
        <end position="40"/>
    </location>
</feature>
<dbReference type="RefSeq" id="WP_257595443.1">
    <property type="nucleotide sequence ID" value="NZ_JANKHH010000004.1"/>
</dbReference>
<keyword evidence="1" id="KW-0472">Membrane</keyword>
<evidence type="ECO:0000313" key="3">
    <source>
        <dbReference type="Proteomes" id="UP001206067"/>
    </source>
</evidence>
<keyword evidence="1" id="KW-1133">Transmembrane helix</keyword>
<reference evidence="2 3" key="1">
    <citation type="submission" date="2022-08" db="EMBL/GenBank/DDBJ databases">
        <title>Polyphasic taxonomy analysis of Qipengyuania sp.RS5-5.</title>
        <authorList>
            <person name="Xamxidin M."/>
            <person name="Wu M."/>
        </authorList>
    </citation>
    <scope>NUCLEOTIDE SEQUENCE [LARGE SCALE GENOMIC DNA]</scope>
    <source>
        <strain evidence="2 3">RS5-5</strain>
    </source>
</reference>
<sequence length="122" mass="13796">MQWLYDFKLVAVDLTGLAKDALHIYVALIVYAASCIMFGWKTWQWRTLVPVLLVALANEVNDILFNLEIEKNPYIWSSVHDMVNTMMLPVLLLALSRWTGIFARPLAEPADAGESEESGDEP</sequence>
<keyword evidence="3" id="KW-1185">Reference proteome</keyword>
<evidence type="ECO:0000313" key="2">
    <source>
        <dbReference type="EMBL" id="MCR2833664.1"/>
    </source>
</evidence>
<organism evidence="2 3">
    <name type="scientific">Parerythrobacter lacustris</name>
    <dbReference type="NCBI Taxonomy" id="2969984"/>
    <lineage>
        <taxon>Bacteria</taxon>
        <taxon>Pseudomonadati</taxon>
        <taxon>Pseudomonadota</taxon>
        <taxon>Alphaproteobacteria</taxon>
        <taxon>Sphingomonadales</taxon>
        <taxon>Erythrobacteraceae</taxon>
        <taxon>Parerythrobacter</taxon>
    </lineage>
</organism>
<dbReference type="Proteomes" id="UP001206067">
    <property type="component" value="Unassembled WGS sequence"/>
</dbReference>
<proteinExistence type="predicted"/>
<protein>
    <recommendedName>
        <fullName evidence="4">VanZ-like domain-containing protein</fullName>
    </recommendedName>
</protein>
<gene>
    <name evidence="2" type="ORF">NSO95_06875</name>
</gene>
<comment type="caution">
    <text evidence="2">The sequence shown here is derived from an EMBL/GenBank/DDBJ whole genome shotgun (WGS) entry which is preliminary data.</text>
</comment>
<keyword evidence="1" id="KW-0812">Transmembrane</keyword>
<dbReference type="EMBL" id="JANKHH010000004">
    <property type="protein sequence ID" value="MCR2833664.1"/>
    <property type="molecule type" value="Genomic_DNA"/>
</dbReference>
<name>A0ABT1XPS5_9SPHN</name>
<evidence type="ECO:0000256" key="1">
    <source>
        <dbReference type="SAM" id="Phobius"/>
    </source>
</evidence>
<accession>A0ABT1XPS5</accession>
<evidence type="ECO:0008006" key="4">
    <source>
        <dbReference type="Google" id="ProtNLM"/>
    </source>
</evidence>